<dbReference type="InterPro" id="IPR000639">
    <property type="entry name" value="Epox_hydrolase-like"/>
</dbReference>
<reference evidence="3 4" key="1">
    <citation type="submission" date="2017-07" db="EMBL/GenBank/DDBJ databases">
        <title>Draft sequence of Rhodococcus enclensis 23b-28.</title>
        <authorList>
            <person name="Besaury L."/>
            <person name="Sancelme M."/>
            <person name="Amato P."/>
            <person name="Lallement A."/>
            <person name="Delort A.-M."/>
        </authorList>
    </citation>
    <scope>NUCLEOTIDE SEQUENCE [LARGE SCALE GENOMIC DNA]</scope>
    <source>
        <strain evidence="3 4">23b-28</strain>
    </source>
</reference>
<evidence type="ECO:0000259" key="2">
    <source>
        <dbReference type="Pfam" id="PF00561"/>
    </source>
</evidence>
<dbReference type="PANTHER" id="PTHR43798:SF31">
    <property type="entry name" value="AB HYDROLASE SUPERFAMILY PROTEIN YCLE"/>
    <property type="match status" value="1"/>
</dbReference>
<gene>
    <name evidence="3" type="ORF">CHR55_19030</name>
</gene>
<dbReference type="AlphaFoldDB" id="A0A2A5J8C7"/>
<organism evidence="3 4">
    <name type="scientific">Rhodococcus qingshengii</name>
    <dbReference type="NCBI Taxonomy" id="334542"/>
    <lineage>
        <taxon>Bacteria</taxon>
        <taxon>Bacillati</taxon>
        <taxon>Actinomycetota</taxon>
        <taxon>Actinomycetes</taxon>
        <taxon>Mycobacteriales</taxon>
        <taxon>Nocardiaceae</taxon>
        <taxon>Rhodococcus</taxon>
        <taxon>Rhodococcus erythropolis group</taxon>
    </lineage>
</organism>
<comment type="caution">
    <text evidence="3">The sequence shown here is derived from an EMBL/GenBank/DDBJ whole genome shotgun (WGS) entry which is preliminary data.</text>
</comment>
<accession>A0A2A5J8C7</accession>
<dbReference type="InterPro" id="IPR029058">
    <property type="entry name" value="AB_hydrolase_fold"/>
</dbReference>
<dbReference type="GO" id="GO:0016020">
    <property type="term" value="C:membrane"/>
    <property type="evidence" value="ECO:0007669"/>
    <property type="project" value="TreeGrafter"/>
</dbReference>
<evidence type="ECO:0000256" key="1">
    <source>
        <dbReference type="ARBA" id="ARBA00022801"/>
    </source>
</evidence>
<dbReference type="RefSeq" id="WP_099697932.1">
    <property type="nucleotide sequence ID" value="NZ_NOVD01000013.1"/>
</dbReference>
<dbReference type="PRINTS" id="PR00412">
    <property type="entry name" value="EPOXHYDRLASE"/>
</dbReference>
<dbReference type="SUPFAM" id="SSF53474">
    <property type="entry name" value="alpha/beta-Hydrolases"/>
    <property type="match status" value="1"/>
</dbReference>
<protein>
    <submittedName>
        <fullName evidence="3">Alpha/beta hydrolase</fullName>
    </submittedName>
</protein>
<name>A0A2A5J8C7_RHOSG</name>
<evidence type="ECO:0000313" key="4">
    <source>
        <dbReference type="Proteomes" id="UP000230886"/>
    </source>
</evidence>
<keyword evidence="1 3" id="KW-0378">Hydrolase</keyword>
<dbReference type="PANTHER" id="PTHR43798">
    <property type="entry name" value="MONOACYLGLYCEROL LIPASE"/>
    <property type="match status" value="1"/>
</dbReference>
<proteinExistence type="predicted"/>
<dbReference type="InterPro" id="IPR000073">
    <property type="entry name" value="AB_hydrolase_1"/>
</dbReference>
<dbReference type="Proteomes" id="UP000230886">
    <property type="component" value="Unassembled WGS sequence"/>
</dbReference>
<dbReference type="Pfam" id="PF00561">
    <property type="entry name" value="Abhydrolase_1"/>
    <property type="match status" value="1"/>
</dbReference>
<dbReference type="EMBL" id="NOVD01000013">
    <property type="protein sequence ID" value="PCK25840.1"/>
    <property type="molecule type" value="Genomic_DNA"/>
</dbReference>
<dbReference type="GO" id="GO:0016787">
    <property type="term" value="F:hydrolase activity"/>
    <property type="evidence" value="ECO:0007669"/>
    <property type="project" value="UniProtKB-KW"/>
</dbReference>
<sequence length="267" mass="29347">MSYIKIEEGVQLFVQDLGSGTPVVLIAGFGLNHEVWDRQVRTLTASHRVICVDQRGHGLSDKPLSGYSIDQLAQDLLTVLDEVEIDTCTVVGWSFGGQVAFRAAALDGGRRISRIALIGSNAVRASRGPRFPFGRPPEELEPALVEAERSDRIASRRNTIVSGLHRDIGGDSIDWLVRCSLQMPSWAAVACYNSMLNADLTDDIDQVTIPVLQVVGASDPVHSAKGARWLNQRLANARLQEIEDCGHYPMLEAADQFDQLLLKFIEE</sequence>
<evidence type="ECO:0000313" key="3">
    <source>
        <dbReference type="EMBL" id="PCK25840.1"/>
    </source>
</evidence>
<feature type="domain" description="AB hydrolase-1" evidence="2">
    <location>
        <begin position="22"/>
        <end position="253"/>
    </location>
</feature>
<dbReference type="Gene3D" id="3.40.50.1820">
    <property type="entry name" value="alpha/beta hydrolase"/>
    <property type="match status" value="1"/>
</dbReference>
<dbReference type="InterPro" id="IPR050266">
    <property type="entry name" value="AB_hydrolase_sf"/>
</dbReference>